<gene>
    <name evidence="1" type="primary">WBGene00098522</name>
</gene>
<dbReference type="AlphaFoldDB" id="A0A2A6BCK3"/>
<organism evidence="1 2">
    <name type="scientific">Pristionchus pacificus</name>
    <name type="common">Parasitic nematode worm</name>
    <dbReference type="NCBI Taxonomy" id="54126"/>
    <lineage>
        <taxon>Eukaryota</taxon>
        <taxon>Metazoa</taxon>
        <taxon>Ecdysozoa</taxon>
        <taxon>Nematoda</taxon>
        <taxon>Chromadorea</taxon>
        <taxon>Rhabditida</taxon>
        <taxon>Rhabditina</taxon>
        <taxon>Diplogasteromorpha</taxon>
        <taxon>Diplogasteroidea</taxon>
        <taxon>Neodiplogasteridae</taxon>
        <taxon>Pristionchus</taxon>
    </lineage>
</organism>
<accession>A0A8R1YFT2</accession>
<keyword evidence="2" id="KW-1185">Reference proteome</keyword>
<accession>A0A2A6BCK3</accession>
<sequence>MQNLPIRQAIFEDGQAIEMFHCKKTRIDQGRPLTIVIIENPCLFAFIILIILAITGVIIASSVLLHRMLPSHWFEIE</sequence>
<reference evidence="2" key="1">
    <citation type="journal article" date="2008" name="Nat. Genet.">
        <title>The Pristionchus pacificus genome provides a unique perspective on nematode lifestyle and parasitism.</title>
        <authorList>
            <person name="Dieterich C."/>
            <person name="Clifton S.W."/>
            <person name="Schuster L.N."/>
            <person name="Chinwalla A."/>
            <person name="Delehaunty K."/>
            <person name="Dinkelacker I."/>
            <person name="Fulton L."/>
            <person name="Fulton R."/>
            <person name="Godfrey J."/>
            <person name="Minx P."/>
            <person name="Mitreva M."/>
            <person name="Roeseler W."/>
            <person name="Tian H."/>
            <person name="Witte H."/>
            <person name="Yang S.P."/>
            <person name="Wilson R.K."/>
            <person name="Sommer R.J."/>
        </authorList>
    </citation>
    <scope>NUCLEOTIDE SEQUENCE [LARGE SCALE GENOMIC DNA]</scope>
    <source>
        <strain evidence="2">PS312</strain>
    </source>
</reference>
<dbReference type="Proteomes" id="UP000005239">
    <property type="component" value="Unassembled WGS sequence"/>
</dbReference>
<proteinExistence type="predicted"/>
<name>A0A2A6BCK3_PRIPA</name>
<dbReference type="EnsemblMetazoa" id="PPA08968.1">
    <property type="protein sequence ID" value="PPA08968.1"/>
    <property type="gene ID" value="WBGene00098522"/>
</dbReference>
<evidence type="ECO:0000313" key="2">
    <source>
        <dbReference type="Proteomes" id="UP000005239"/>
    </source>
</evidence>
<evidence type="ECO:0000313" key="1">
    <source>
        <dbReference type="EnsemblMetazoa" id="PPA08968.1"/>
    </source>
</evidence>
<protein>
    <submittedName>
        <fullName evidence="1">Uncharacterized protein</fullName>
    </submittedName>
</protein>
<reference evidence="1" key="2">
    <citation type="submission" date="2022-06" db="UniProtKB">
        <authorList>
            <consortium name="EnsemblMetazoa"/>
        </authorList>
    </citation>
    <scope>IDENTIFICATION</scope>
    <source>
        <strain evidence="1">PS312</strain>
    </source>
</reference>